<evidence type="ECO:0000313" key="2">
    <source>
        <dbReference type="Proteomes" id="UP000887574"/>
    </source>
</evidence>
<sequence length="747" mass="83833">MAIWKKVVVVSKPTSSRAMAETCLLVFVQHQHEEAVREVEQVRHTNETLQQENPSSTYRAQTEASNIRIVTPNYKTGEKPSSDFKTGVDVADLNAKFSETNGDYKAERSQEHFRMQIIDPKVNSNAHLPAHAPREYARKKLMEDFPSLHGKRSFLNLDSMEQRRVRNNNVDLDQLRQSLDALQKSSMCRTKSLGDLRAADPPDELLLWQGRAAAINNTQQQQQDKFDQQTIPNEGREEQQLGDPGYLVKIRKNKYLSKAARSHSTVCCCKPQGNCQRLQLIQRTRSESELQHKPVFHPKKLFVCEQVKEHFVQQTTLTSERQLSPAVANNSPTLCGITAHSNVTPQHIHHQQPPAVRPRRPPRFSTTKPLFGGWMAVDHKIGQLCCPHASKKADPDNHSTQELLQSFFVRSTRPTTSASVHLDNQQSHEATAVSVSDSAEDCSSPPPASNTSFSTSINIDEQDRISESTSSVSTQPGFHHKTVVPVNQQESLSVSPIYVKVFDGPMREQRKRQEYYTEEEEYDDDYYINTDTPHRQQAQASVQQNPPFVVRKTHQKKPTSFQSTTLFHSPVGHSLGQHIYVNTSQDNTSTDIPTVSLPGTRPGMTSPAEQPVHAHTSQIPPPPPPPPKSILKQNYEYKQEFVDGAQYWQESAEFANGRESTSTQTKNGGDTTTTATNTTGSPFNGPSFAWKKLKELGVVLQNSKYQEESMPPRSSSSVEQSSSHPDLSRTEELDDEGVVVICHPGLQ</sequence>
<proteinExistence type="predicted"/>
<feature type="region of interest" description="Disordered" evidence="1">
    <location>
        <begin position="654"/>
        <end position="687"/>
    </location>
</feature>
<feature type="compositionally biased region" description="Pro residues" evidence="1">
    <location>
        <begin position="619"/>
        <end position="628"/>
    </location>
</feature>
<feature type="compositionally biased region" description="Low complexity" evidence="1">
    <location>
        <begin position="661"/>
        <end position="680"/>
    </location>
</feature>
<feature type="compositionally biased region" description="Polar residues" evidence="1">
    <location>
        <begin position="416"/>
        <end position="437"/>
    </location>
</feature>
<feature type="region of interest" description="Disordered" evidence="1">
    <location>
        <begin position="702"/>
        <end position="738"/>
    </location>
</feature>
<feature type="region of interest" description="Disordered" evidence="1">
    <location>
        <begin position="584"/>
        <end position="631"/>
    </location>
</feature>
<protein>
    <submittedName>
        <fullName evidence="3">Uncharacterized protein</fullName>
    </submittedName>
</protein>
<dbReference type="WBParaSite" id="jg23504.1">
    <property type="protein sequence ID" value="jg23504.1"/>
    <property type="gene ID" value="jg23504"/>
</dbReference>
<organism evidence="2 3">
    <name type="scientific">Ditylenchus dipsaci</name>
    <dbReference type="NCBI Taxonomy" id="166011"/>
    <lineage>
        <taxon>Eukaryota</taxon>
        <taxon>Metazoa</taxon>
        <taxon>Ecdysozoa</taxon>
        <taxon>Nematoda</taxon>
        <taxon>Chromadorea</taxon>
        <taxon>Rhabditida</taxon>
        <taxon>Tylenchina</taxon>
        <taxon>Tylenchomorpha</taxon>
        <taxon>Sphaerularioidea</taxon>
        <taxon>Anguinidae</taxon>
        <taxon>Anguininae</taxon>
        <taxon>Ditylenchus</taxon>
    </lineage>
</organism>
<evidence type="ECO:0000256" key="1">
    <source>
        <dbReference type="SAM" id="MobiDB-lite"/>
    </source>
</evidence>
<feature type="compositionally biased region" description="Low complexity" evidence="1">
    <location>
        <begin position="708"/>
        <end position="725"/>
    </location>
</feature>
<accession>A0A915DU26</accession>
<feature type="compositionally biased region" description="Polar residues" evidence="1">
    <location>
        <begin position="584"/>
        <end position="593"/>
    </location>
</feature>
<reference evidence="3" key="1">
    <citation type="submission" date="2022-11" db="UniProtKB">
        <authorList>
            <consortium name="WormBaseParasite"/>
        </authorList>
    </citation>
    <scope>IDENTIFICATION</scope>
</reference>
<feature type="region of interest" description="Disordered" evidence="1">
    <location>
        <begin position="348"/>
        <end position="369"/>
    </location>
</feature>
<feature type="region of interest" description="Disordered" evidence="1">
    <location>
        <begin position="416"/>
        <end position="456"/>
    </location>
</feature>
<keyword evidence="2" id="KW-1185">Reference proteome</keyword>
<evidence type="ECO:0000313" key="3">
    <source>
        <dbReference type="WBParaSite" id="jg23504.1"/>
    </source>
</evidence>
<dbReference type="AlphaFoldDB" id="A0A915DU26"/>
<name>A0A915DU26_9BILA</name>
<dbReference type="Proteomes" id="UP000887574">
    <property type="component" value="Unplaced"/>
</dbReference>